<evidence type="ECO:0000313" key="6">
    <source>
        <dbReference type="Proteomes" id="UP001166674"/>
    </source>
</evidence>
<dbReference type="InterPro" id="IPR008996">
    <property type="entry name" value="IL1/FGF"/>
</dbReference>
<proteinExistence type="inferred from homology"/>
<evidence type="ECO:0000256" key="3">
    <source>
        <dbReference type="ARBA" id="ARBA00022525"/>
    </source>
</evidence>
<dbReference type="GO" id="GO:0019221">
    <property type="term" value="P:cytokine-mediated signaling pathway"/>
    <property type="evidence" value="ECO:0007669"/>
    <property type="project" value="TreeGrafter"/>
</dbReference>
<dbReference type="PANTHER" id="PTHR10078:SF25">
    <property type="entry name" value="INTERLEUKIN-36 ALPHA"/>
    <property type="match status" value="1"/>
</dbReference>
<dbReference type="GO" id="GO:0071222">
    <property type="term" value="P:cellular response to lipopolysaccharide"/>
    <property type="evidence" value="ECO:0007669"/>
    <property type="project" value="TreeGrafter"/>
</dbReference>
<name>A0AA41T696_SCICA</name>
<accession>A0AA41T696</accession>
<sequence>LSHRVWVLQGQTLVMVPRKERMVPITVTLMPCKHLETLEKDRGMPMYLGLLESSCCLCCKKDGEQPALQLEKRSIKALHDLGEPVKPFLFYHSENGRTSTFESVAFPGWFIAACSKGDCPLFMTQELGTTYVTDFELIGEHRGQSGVWADFSSQQQSASGRNVVTLTHSRRTGRAATVGPRFQEWTSG</sequence>
<dbReference type="PANTHER" id="PTHR10078">
    <property type="entry name" value="INTERLEUKIN-1 FAMILY MEMBER"/>
    <property type="match status" value="1"/>
</dbReference>
<comment type="caution">
    <text evidence="5">The sequence shown here is derived from an EMBL/GenBank/DDBJ whole genome shotgun (WGS) entry which is preliminary data.</text>
</comment>
<dbReference type="InterPro" id="IPR003297">
    <property type="entry name" value="IL-1RA/IL-36"/>
</dbReference>
<keyword evidence="3 4" id="KW-0964">Secreted</keyword>
<dbReference type="FunFam" id="2.80.10.50:FF:000013">
    <property type="entry name" value="Interleukin-1"/>
    <property type="match status" value="1"/>
</dbReference>
<dbReference type="Gene3D" id="2.80.10.50">
    <property type="match status" value="1"/>
</dbReference>
<feature type="non-terminal residue" evidence="5">
    <location>
        <position position="1"/>
    </location>
</feature>
<dbReference type="GO" id="GO:0005615">
    <property type="term" value="C:extracellular space"/>
    <property type="evidence" value="ECO:0007669"/>
    <property type="project" value="InterPro"/>
</dbReference>
<dbReference type="Pfam" id="PF00340">
    <property type="entry name" value="IL1"/>
    <property type="match status" value="1"/>
</dbReference>
<dbReference type="SUPFAM" id="SSF50353">
    <property type="entry name" value="Cytokine"/>
    <property type="match status" value="1"/>
</dbReference>
<evidence type="ECO:0000256" key="2">
    <source>
        <dbReference type="ARBA" id="ARBA00010448"/>
    </source>
</evidence>
<keyword evidence="6" id="KW-1185">Reference proteome</keyword>
<comment type="similarity">
    <text evidence="2 4">Belongs to the IL-1 family.</text>
</comment>
<evidence type="ECO:0000256" key="1">
    <source>
        <dbReference type="ARBA" id="ARBA00004613"/>
    </source>
</evidence>
<dbReference type="InterPro" id="IPR000975">
    <property type="entry name" value="IL-1_fam"/>
</dbReference>
<dbReference type="GO" id="GO:0005149">
    <property type="term" value="F:interleukin-1 receptor binding"/>
    <property type="evidence" value="ECO:0007669"/>
    <property type="project" value="UniProtKB-UniRule"/>
</dbReference>
<dbReference type="SMART" id="SM00125">
    <property type="entry name" value="IL1"/>
    <property type="match status" value="1"/>
</dbReference>
<dbReference type="EMBL" id="JAATJV010400023">
    <property type="protein sequence ID" value="MBZ3885435.1"/>
    <property type="molecule type" value="Genomic_DNA"/>
</dbReference>
<dbReference type="GO" id="GO:0002437">
    <property type="term" value="P:inflammatory response to antigenic stimulus"/>
    <property type="evidence" value="ECO:0007669"/>
    <property type="project" value="TreeGrafter"/>
</dbReference>
<dbReference type="GO" id="GO:0010628">
    <property type="term" value="P:positive regulation of gene expression"/>
    <property type="evidence" value="ECO:0007669"/>
    <property type="project" value="TreeGrafter"/>
</dbReference>
<reference evidence="5" key="1">
    <citation type="submission" date="2020-03" db="EMBL/GenBank/DDBJ databases">
        <title>Studies in the Genomics of Life Span.</title>
        <authorList>
            <person name="Glass D."/>
        </authorList>
    </citation>
    <scope>NUCLEOTIDE SEQUENCE</scope>
    <source>
        <strain evidence="5">SUZIE</strain>
        <tissue evidence="5">Muscle</tissue>
    </source>
</reference>
<dbReference type="PRINTS" id="PR01360">
    <property type="entry name" value="INTRLEUKIN1X"/>
</dbReference>
<dbReference type="GO" id="GO:0005125">
    <property type="term" value="F:cytokine activity"/>
    <property type="evidence" value="ECO:0007669"/>
    <property type="project" value="UniProtKB-UniRule"/>
</dbReference>
<dbReference type="AlphaFoldDB" id="A0AA41T696"/>
<evidence type="ECO:0000313" key="5">
    <source>
        <dbReference type="EMBL" id="MBZ3885435.1"/>
    </source>
</evidence>
<dbReference type="CDD" id="cd23300">
    <property type="entry name" value="beta-trefoil_IL36"/>
    <property type="match status" value="1"/>
</dbReference>
<comment type="subcellular location">
    <subcellularLocation>
        <location evidence="1 4">Secreted</location>
    </subcellularLocation>
</comment>
<dbReference type="PRINTS" id="PR00264">
    <property type="entry name" value="INTERLEUKIN1"/>
</dbReference>
<dbReference type="Proteomes" id="UP001166674">
    <property type="component" value="Unassembled WGS sequence"/>
</dbReference>
<organism evidence="5 6">
    <name type="scientific">Sciurus carolinensis</name>
    <name type="common">Eastern gray squirrel</name>
    <dbReference type="NCBI Taxonomy" id="30640"/>
    <lineage>
        <taxon>Eukaryota</taxon>
        <taxon>Metazoa</taxon>
        <taxon>Chordata</taxon>
        <taxon>Craniata</taxon>
        <taxon>Vertebrata</taxon>
        <taxon>Euteleostomi</taxon>
        <taxon>Mammalia</taxon>
        <taxon>Eutheria</taxon>
        <taxon>Euarchontoglires</taxon>
        <taxon>Glires</taxon>
        <taxon>Rodentia</taxon>
        <taxon>Sciuromorpha</taxon>
        <taxon>Sciuridae</taxon>
        <taxon>Sciurinae</taxon>
        <taxon>Sciurini</taxon>
        <taxon>Sciurus</taxon>
    </lineage>
</organism>
<protein>
    <recommendedName>
        <fullName evidence="4">Interleukin-1</fullName>
    </recommendedName>
</protein>
<gene>
    <name evidence="5" type="ORF">SUZIE_182930</name>
</gene>
<evidence type="ECO:0000256" key="4">
    <source>
        <dbReference type="RuleBase" id="RU003753"/>
    </source>
</evidence>